<dbReference type="Gene3D" id="2.160.10.10">
    <property type="entry name" value="Hexapeptide repeat proteins"/>
    <property type="match status" value="1"/>
</dbReference>
<dbReference type="Pfam" id="PF00483">
    <property type="entry name" value="NTP_transferase"/>
    <property type="match status" value="1"/>
</dbReference>
<dbReference type="FunFam" id="3.90.550.10:FF:000013">
    <property type="entry name" value="mannose-1-phosphate guanyltransferase beta"/>
    <property type="match status" value="1"/>
</dbReference>
<dbReference type="Gene3D" id="3.90.550.10">
    <property type="entry name" value="Spore Coat Polysaccharide Biosynthesis Protein SpsA, Chain A"/>
    <property type="match status" value="1"/>
</dbReference>
<evidence type="ECO:0000256" key="4">
    <source>
        <dbReference type="ARBA" id="ARBA00022679"/>
    </source>
</evidence>
<dbReference type="InterPro" id="IPR029044">
    <property type="entry name" value="Nucleotide-diphossugar_trans"/>
</dbReference>
<dbReference type="GO" id="GO:0004475">
    <property type="term" value="F:mannose-1-phosphate guanylyltransferase (GTP) activity"/>
    <property type="evidence" value="ECO:0007669"/>
    <property type="project" value="UniProtKB-EC"/>
</dbReference>
<dbReference type="InterPro" id="IPR005835">
    <property type="entry name" value="NTP_transferase_dom"/>
</dbReference>
<dbReference type="EC" id="2.7.7.13" evidence="3"/>
<dbReference type="InterPro" id="IPR011004">
    <property type="entry name" value="Trimer_LpxA-like_sf"/>
</dbReference>
<organism evidence="6">
    <name type="scientific">Cyprideis torosa</name>
    <dbReference type="NCBI Taxonomy" id="163714"/>
    <lineage>
        <taxon>Eukaryota</taxon>
        <taxon>Metazoa</taxon>
        <taxon>Ecdysozoa</taxon>
        <taxon>Arthropoda</taxon>
        <taxon>Crustacea</taxon>
        <taxon>Oligostraca</taxon>
        <taxon>Ostracoda</taxon>
        <taxon>Podocopa</taxon>
        <taxon>Podocopida</taxon>
        <taxon>Cytherocopina</taxon>
        <taxon>Cytheroidea</taxon>
        <taxon>Cytherideidae</taxon>
        <taxon>Cyprideis</taxon>
    </lineage>
</organism>
<evidence type="ECO:0000259" key="5">
    <source>
        <dbReference type="Pfam" id="PF00483"/>
    </source>
</evidence>
<feature type="domain" description="Nucleotidyl transferase" evidence="5">
    <location>
        <begin position="2"/>
        <end position="245"/>
    </location>
</feature>
<name>A0A7R8X0Y0_9CRUS</name>
<accession>A0A7R8X0Y0</accession>
<dbReference type="AlphaFoldDB" id="A0A7R8X0Y0"/>
<reference evidence="6" key="1">
    <citation type="submission" date="2020-11" db="EMBL/GenBank/DDBJ databases">
        <authorList>
            <person name="Tran Van P."/>
        </authorList>
    </citation>
    <scope>NUCLEOTIDE SEQUENCE</scope>
</reference>
<evidence type="ECO:0000256" key="1">
    <source>
        <dbReference type="ARBA" id="ARBA00004823"/>
    </source>
</evidence>
<dbReference type="SUPFAM" id="SSF53448">
    <property type="entry name" value="Nucleotide-diphospho-sugar transferases"/>
    <property type="match status" value="1"/>
</dbReference>
<dbReference type="EMBL" id="OB693219">
    <property type="protein sequence ID" value="CAD7237888.1"/>
    <property type="molecule type" value="Genomic_DNA"/>
</dbReference>
<dbReference type="CDD" id="cd04181">
    <property type="entry name" value="NTP_transferase"/>
    <property type="match status" value="1"/>
</dbReference>
<evidence type="ECO:0000256" key="3">
    <source>
        <dbReference type="ARBA" id="ARBA00012387"/>
    </source>
</evidence>
<proteinExistence type="inferred from homology"/>
<protein>
    <recommendedName>
        <fullName evidence="3">mannose-1-phosphate guanylyltransferase</fullName>
        <ecNumber evidence="3">2.7.7.13</ecNumber>
    </recommendedName>
</protein>
<dbReference type="OrthoDB" id="1733332at2759"/>
<gene>
    <name evidence="6" type="ORF">CTOB1V02_LOCUS15703</name>
</gene>
<dbReference type="PANTHER" id="PTHR22572">
    <property type="entry name" value="SUGAR-1-PHOSPHATE GUANYL TRANSFERASE"/>
    <property type="match status" value="1"/>
</dbReference>
<comment type="pathway">
    <text evidence="1">Nucleotide-sugar biosynthesis; GDP-alpha-D-mannose biosynthesis; GDP-alpha-D-mannose from alpha-D-mannose 1-phosphate (GTP route): step 1/1.</text>
</comment>
<keyword evidence="4" id="KW-0808">Transferase</keyword>
<dbReference type="InterPro" id="IPR050486">
    <property type="entry name" value="Mannose-1P_guanyltransferase"/>
</dbReference>
<dbReference type="SUPFAM" id="SSF51161">
    <property type="entry name" value="Trimeric LpxA-like enzymes"/>
    <property type="match status" value="1"/>
</dbReference>
<evidence type="ECO:0000256" key="2">
    <source>
        <dbReference type="ARBA" id="ARBA00007274"/>
    </source>
</evidence>
<sequence length="334" mass="36929">MKAMILAAGKGTRMRPLTYELPKPMIPVLGKPVMEYIVEHLARHGVNEIMVNTSHLPQRIEQYFGDGRRWGVEMGYSFEGHIEGGDIVSTAMGSAGGIRKIHDFGGFFDDTFFVLCGDALIDVDLTRALREHWKSGAIASLIVTRVPRARVSSYGVVVVDENSRVESFQEKPSAEEAKSNLVNTGIYIFEPEVLDFIPSGSEFDIGSQLFPELLKQGKHVGAIHQKFHWIDIGQLRDYWDASQRLMRGGLAGVDMPGRQVREGVWTGLNVSADWDTIDVEGPVYVGAGTRLESGCRLIGPTWIGNACHIESGAEVCRSILFEYTLVRGQGCIED</sequence>
<feature type="non-terminal residue" evidence="6">
    <location>
        <position position="334"/>
    </location>
</feature>
<evidence type="ECO:0000313" key="6">
    <source>
        <dbReference type="EMBL" id="CAD7237888.1"/>
    </source>
</evidence>
<comment type="similarity">
    <text evidence="2">Belongs to the transferase hexapeptide repeat family.</text>
</comment>